<comment type="subcellular location">
    <subcellularLocation>
        <location evidence="1">Membrane</location>
        <topology evidence="1">Multi-pass membrane protein</topology>
    </subcellularLocation>
</comment>
<reference evidence="7" key="1">
    <citation type="submission" date="2019-04" db="EMBL/GenBank/DDBJ databases">
        <title>Friends and foes A comparative genomics studyof 23 Aspergillus species from section Flavi.</title>
        <authorList>
            <consortium name="DOE Joint Genome Institute"/>
            <person name="Kjaerbolling I."/>
            <person name="Vesth T."/>
            <person name="Frisvad J.C."/>
            <person name="Nybo J.L."/>
            <person name="Theobald S."/>
            <person name="Kildgaard S."/>
            <person name="Isbrandt T."/>
            <person name="Kuo A."/>
            <person name="Sato A."/>
            <person name="Lyhne E.K."/>
            <person name="Kogle M.E."/>
            <person name="Wiebenga A."/>
            <person name="Kun R.S."/>
            <person name="Lubbers R.J."/>
            <person name="Makela M.R."/>
            <person name="Barry K."/>
            <person name="Chovatia M."/>
            <person name="Clum A."/>
            <person name="Daum C."/>
            <person name="Haridas S."/>
            <person name="He G."/>
            <person name="LaButti K."/>
            <person name="Lipzen A."/>
            <person name="Mondo S."/>
            <person name="Riley R."/>
            <person name="Salamov A."/>
            <person name="Simmons B.A."/>
            <person name="Magnuson J.K."/>
            <person name="Henrissat B."/>
            <person name="Mortensen U.H."/>
            <person name="Larsen T.O."/>
            <person name="Devries R.P."/>
            <person name="Grigoriev I.V."/>
            <person name="Machida M."/>
            <person name="Baker S.E."/>
            <person name="Andersen M.R."/>
        </authorList>
    </citation>
    <scope>NUCLEOTIDE SEQUENCE [LARGE SCALE GENOMIC DNA]</scope>
    <source>
        <strain evidence="7">CBS 553.77</strain>
    </source>
</reference>
<dbReference type="InterPro" id="IPR007568">
    <property type="entry name" value="RTA1"/>
</dbReference>
<evidence type="ECO:0000256" key="4">
    <source>
        <dbReference type="ARBA" id="ARBA00023136"/>
    </source>
</evidence>
<evidence type="ECO:0000256" key="2">
    <source>
        <dbReference type="ARBA" id="ARBA00022692"/>
    </source>
</evidence>
<dbReference type="PANTHER" id="PTHR31465">
    <property type="entry name" value="PROTEIN RTA1-RELATED"/>
    <property type="match status" value="1"/>
</dbReference>
<dbReference type="PANTHER" id="PTHR31465:SF28">
    <property type="entry name" value="DOMAIN PROTEIN, PUTATIVE-RELATED"/>
    <property type="match status" value="1"/>
</dbReference>
<evidence type="ECO:0000256" key="5">
    <source>
        <dbReference type="SAM" id="Phobius"/>
    </source>
</evidence>
<sequence>MAPIKQYPYDPSRVAAVVFAALYGITAVVTTIQYFWWRCWYWLPMLVASLMEAIGYIARSYSAYHEYDEGSFDTQYLLVFLAPTVMAAACYMTMGRIILHACHPRYINKRTLWVTPRFMTPIFVTFDILAIVVQLIGGILSISTTPSSVKLGYNIAKAGLVVQLVSFGLFIVLSMRFHFISRNPTMVTSDPRWKRLLLCLNIACLLIFARSLYRLVEFSEGSDGYLNLHEWNYYVFEAALIVPAVAIFNVCHPARYLPNTSWRQAKPAQSITSEEIDLEMEQRGS</sequence>
<feature type="transmembrane region" description="Helical" evidence="5">
    <location>
        <begin position="120"/>
        <end position="143"/>
    </location>
</feature>
<keyword evidence="3 5" id="KW-1133">Transmembrane helix</keyword>
<dbReference type="Pfam" id="PF04479">
    <property type="entry name" value="RTA1"/>
    <property type="match status" value="1"/>
</dbReference>
<feature type="transmembrane region" description="Helical" evidence="5">
    <location>
        <begin position="233"/>
        <end position="251"/>
    </location>
</feature>
<gene>
    <name evidence="6" type="ORF">BDV28DRAFT_151411</name>
</gene>
<dbReference type="GO" id="GO:0016020">
    <property type="term" value="C:membrane"/>
    <property type="evidence" value="ECO:0007669"/>
    <property type="project" value="UniProtKB-SubCell"/>
</dbReference>
<accession>A0A5N6YZ29</accession>
<dbReference type="Proteomes" id="UP000327118">
    <property type="component" value="Unassembled WGS sequence"/>
</dbReference>
<evidence type="ECO:0000313" key="7">
    <source>
        <dbReference type="Proteomes" id="UP000327118"/>
    </source>
</evidence>
<keyword evidence="2 5" id="KW-0812">Transmembrane</keyword>
<name>A0A5N6YZ29_9EURO</name>
<evidence type="ECO:0000256" key="1">
    <source>
        <dbReference type="ARBA" id="ARBA00004141"/>
    </source>
</evidence>
<feature type="transmembrane region" description="Helical" evidence="5">
    <location>
        <begin position="12"/>
        <end position="32"/>
    </location>
</feature>
<proteinExistence type="predicted"/>
<feature type="transmembrane region" description="Helical" evidence="5">
    <location>
        <begin position="155"/>
        <end position="175"/>
    </location>
</feature>
<dbReference type="EMBL" id="ML739260">
    <property type="protein sequence ID" value="KAE8349946.1"/>
    <property type="molecule type" value="Genomic_DNA"/>
</dbReference>
<organism evidence="6 7">
    <name type="scientific">Aspergillus coremiiformis</name>
    <dbReference type="NCBI Taxonomy" id="138285"/>
    <lineage>
        <taxon>Eukaryota</taxon>
        <taxon>Fungi</taxon>
        <taxon>Dikarya</taxon>
        <taxon>Ascomycota</taxon>
        <taxon>Pezizomycotina</taxon>
        <taxon>Eurotiomycetes</taxon>
        <taxon>Eurotiomycetidae</taxon>
        <taxon>Eurotiales</taxon>
        <taxon>Aspergillaceae</taxon>
        <taxon>Aspergillus</taxon>
        <taxon>Aspergillus subgen. Circumdati</taxon>
    </lineage>
</organism>
<dbReference type="OrthoDB" id="3358017at2759"/>
<evidence type="ECO:0000313" key="6">
    <source>
        <dbReference type="EMBL" id="KAE8349946.1"/>
    </source>
</evidence>
<feature type="transmembrane region" description="Helical" evidence="5">
    <location>
        <begin position="196"/>
        <end position="213"/>
    </location>
</feature>
<keyword evidence="7" id="KW-1185">Reference proteome</keyword>
<dbReference type="AlphaFoldDB" id="A0A5N6YZ29"/>
<feature type="transmembrane region" description="Helical" evidence="5">
    <location>
        <begin position="39"/>
        <end position="58"/>
    </location>
</feature>
<keyword evidence="4 5" id="KW-0472">Membrane</keyword>
<feature type="transmembrane region" description="Helical" evidence="5">
    <location>
        <begin position="78"/>
        <end position="99"/>
    </location>
</feature>
<evidence type="ECO:0000256" key="3">
    <source>
        <dbReference type="ARBA" id="ARBA00022989"/>
    </source>
</evidence>
<protein>
    <submittedName>
        <fullName evidence="6">RTA1 like protein-domain-containing protein</fullName>
    </submittedName>
</protein>